<name>A0A1W1BSZ5_9ZZZZ</name>
<protein>
    <submittedName>
        <fullName evidence="2">Putative N-acetylgalactosaminyl-diphosphoundecaprenol glucuronosyltransferase</fullName>
    </submittedName>
</protein>
<sequence>MKELVSIITPVYNSKRFIESAIESVIAQSYQNWEMIIVDDASTDESLEIIQRYVNREYRIVLFSNDKNLGASESRNLAIREAKGNYIAFLDSDDIWLPNKLERQIELMEQKNIAMSYSHYETINQYGSVTGKFLAPLKITYQDMLKTSYIGTLTTIYSVRKLGKIYFTNIGHEDYVLKLEILKKIDYAIGVDEVLAQYRITENSLSSNKLQSALWQWNIYRNIEKISILKSIGYFISYTYNGFRKYKS</sequence>
<gene>
    <name evidence="2" type="ORF">MNB_SV-9-425</name>
</gene>
<evidence type="ECO:0000313" key="2">
    <source>
        <dbReference type="EMBL" id="SFV56615.1"/>
    </source>
</evidence>
<dbReference type="Pfam" id="PF00535">
    <property type="entry name" value="Glycos_transf_2"/>
    <property type="match status" value="1"/>
</dbReference>
<dbReference type="CDD" id="cd00761">
    <property type="entry name" value="Glyco_tranf_GTA_type"/>
    <property type="match status" value="1"/>
</dbReference>
<reference evidence="2" key="1">
    <citation type="submission" date="2016-10" db="EMBL/GenBank/DDBJ databases">
        <authorList>
            <person name="de Groot N.N."/>
        </authorList>
    </citation>
    <scope>NUCLEOTIDE SEQUENCE</scope>
</reference>
<proteinExistence type="predicted"/>
<dbReference type="GO" id="GO:0016758">
    <property type="term" value="F:hexosyltransferase activity"/>
    <property type="evidence" value="ECO:0007669"/>
    <property type="project" value="UniProtKB-ARBA"/>
</dbReference>
<dbReference type="InterPro" id="IPR029044">
    <property type="entry name" value="Nucleotide-diphossugar_trans"/>
</dbReference>
<dbReference type="SUPFAM" id="SSF53448">
    <property type="entry name" value="Nucleotide-diphospho-sugar transferases"/>
    <property type="match status" value="1"/>
</dbReference>
<feature type="domain" description="Glycosyltransferase 2-like" evidence="1">
    <location>
        <begin position="6"/>
        <end position="124"/>
    </location>
</feature>
<evidence type="ECO:0000259" key="1">
    <source>
        <dbReference type="Pfam" id="PF00535"/>
    </source>
</evidence>
<organism evidence="2">
    <name type="scientific">hydrothermal vent metagenome</name>
    <dbReference type="NCBI Taxonomy" id="652676"/>
    <lineage>
        <taxon>unclassified sequences</taxon>
        <taxon>metagenomes</taxon>
        <taxon>ecological metagenomes</taxon>
    </lineage>
</organism>
<dbReference type="PANTHER" id="PTHR22916:SF3">
    <property type="entry name" value="UDP-GLCNAC:BETAGAL BETA-1,3-N-ACETYLGLUCOSAMINYLTRANSFERASE-LIKE PROTEIN 1"/>
    <property type="match status" value="1"/>
</dbReference>
<accession>A0A1W1BSZ5</accession>
<dbReference type="PANTHER" id="PTHR22916">
    <property type="entry name" value="GLYCOSYLTRANSFERASE"/>
    <property type="match status" value="1"/>
</dbReference>
<keyword evidence="2" id="KW-0808">Transferase</keyword>
<dbReference type="InterPro" id="IPR001173">
    <property type="entry name" value="Glyco_trans_2-like"/>
</dbReference>
<dbReference type="EMBL" id="FPHG01000031">
    <property type="protein sequence ID" value="SFV56615.1"/>
    <property type="molecule type" value="Genomic_DNA"/>
</dbReference>
<dbReference type="AlphaFoldDB" id="A0A1W1BSZ5"/>
<dbReference type="Gene3D" id="3.90.550.10">
    <property type="entry name" value="Spore Coat Polysaccharide Biosynthesis Protein SpsA, Chain A"/>
    <property type="match status" value="1"/>
</dbReference>